<dbReference type="EC" id="5.3.1.24" evidence="3 9"/>
<evidence type="ECO:0000256" key="5">
    <source>
        <dbReference type="ARBA" id="ARBA00022605"/>
    </source>
</evidence>
<dbReference type="InterPro" id="IPR044643">
    <property type="entry name" value="TrpF_fam"/>
</dbReference>
<evidence type="ECO:0000256" key="4">
    <source>
        <dbReference type="ARBA" id="ARBA00022272"/>
    </source>
</evidence>
<feature type="domain" description="N-(5'phosphoribosyl) anthranilate isomerase (PRAI)" evidence="10">
    <location>
        <begin position="6"/>
        <end position="205"/>
    </location>
</feature>
<comment type="similarity">
    <text evidence="9">Belongs to the TrpF family.</text>
</comment>
<dbReference type="InterPro" id="IPR001240">
    <property type="entry name" value="PRAI_dom"/>
</dbReference>
<dbReference type="InterPro" id="IPR011060">
    <property type="entry name" value="RibuloseP-bd_barrel"/>
</dbReference>
<evidence type="ECO:0000256" key="8">
    <source>
        <dbReference type="ARBA" id="ARBA00023235"/>
    </source>
</evidence>
<keyword evidence="5 9" id="KW-0028">Amino-acid biosynthesis</keyword>
<dbReference type="RefSeq" id="WP_189445585.1">
    <property type="nucleotide sequence ID" value="NZ_BMZI01000007.1"/>
</dbReference>
<gene>
    <name evidence="9 11" type="primary">trpF</name>
    <name evidence="11" type="ORF">GCM10009038_30440</name>
</gene>
<dbReference type="Proteomes" id="UP000646745">
    <property type="component" value="Unassembled WGS sequence"/>
</dbReference>
<keyword evidence="8 9" id="KW-0413">Isomerase</keyword>
<proteinExistence type="inferred from homology"/>
<evidence type="ECO:0000256" key="2">
    <source>
        <dbReference type="ARBA" id="ARBA00004664"/>
    </source>
</evidence>
<sequence>MTAVRIKICGMTRQSDIEAAIAGGADALGFVLWSGSARAIDGATLASLSARVAPFVTRVGLFVDPTAAEVEAALDHLDLLQFHGDESPAFCAGFGKPWIKALRMRDDIDLYRACERYAVAGALLLDAYRPGVPGGTGETFDWARIPGDLPKPVILAGGLTPDNVSEAIARVRPYAVDVSGGVEAQGESGALKGIKDPQSIRAFCERVHAANVALISNGAPVSNVAPVSTGPMPFTAS</sequence>
<dbReference type="GO" id="GO:0016853">
    <property type="term" value="F:isomerase activity"/>
    <property type="evidence" value="ECO:0007669"/>
    <property type="project" value="UniProtKB-KW"/>
</dbReference>
<dbReference type="InterPro" id="IPR013785">
    <property type="entry name" value="Aldolase_TIM"/>
</dbReference>
<protein>
    <recommendedName>
        <fullName evidence="4 9">N-(5'-phosphoribosyl)anthranilate isomerase</fullName>
        <shortName evidence="9">PRAI</shortName>
        <ecNumber evidence="3 9">5.3.1.24</ecNumber>
    </recommendedName>
</protein>
<keyword evidence="7 9" id="KW-0057">Aromatic amino acid biosynthesis</keyword>
<accession>A0ABQ3E9T0</accession>
<dbReference type="Pfam" id="PF00697">
    <property type="entry name" value="PRAI"/>
    <property type="match status" value="1"/>
</dbReference>
<name>A0ABQ3E9T0_9GAMM</name>
<evidence type="ECO:0000259" key="10">
    <source>
        <dbReference type="Pfam" id="PF00697"/>
    </source>
</evidence>
<dbReference type="EMBL" id="BMZI01000007">
    <property type="protein sequence ID" value="GHB29637.1"/>
    <property type="molecule type" value="Genomic_DNA"/>
</dbReference>
<dbReference type="Gene3D" id="3.20.20.70">
    <property type="entry name" value="Aldolase class I"/>
    <property type="match status" value="1"/>
</dbReference>
<evidence type="ECO:0000256" key="9">
    <source>
        <dbReference type="HAMAP-Rule" id="MF_00135"/>
    </source>
</evidence>
<dbReference type="SUPFAM" id="SSF51366">
    <property type="entry name" value="Ribulose-phoshate binding barrel"/>
    <property type="match status" value="1"/>
</dbReference>
<comment type="caution">
    <text evidence="11">The sequence shown here is derived from an EMBL/GenBank/DDBJ whole genome shotgun (WGS) entry which is preliminary data.</text>
</comment>
<dbReference type="PANTHER" id="PTHR42894">
    <property type="entry name" value="N-(5'-PHOSPHORIBOSYL)ANTHRANILATE ISOMERASE"/>
    <property type="match status" value="1"/>
</dbReference>
<evidence type="ECO:0000313" key="11">
    <source>
        <dbReference type="EMBL" id="GHB29637.1"/>
    </source>
</evidence>
<evidence type="ECO:0000256" key="3">
    <source>
        <dbReference type="ARBA" id="ARBA00012572"/>
    </source>
</evidence>
<dbReference type="NCBIfam" id="NF002298">
    <property type="entry name" value="PRK01222.1-4"/>
    <property type="match status" value="1"/>
</dbReference>
<dbReference type="PANTHER" id="PTHR42894:SF1">
    <property type="entry name" value="N-(5'-PHOSPHORIBOSYL)ANTHRANILATE ISOMERASE"/>
    <property type="match status" value="1"/>
</dbReference>
<comment type="catalytic activity">
    <reaction evidence="1 9">
        <text>N-(5-phospho-beta-D-ribosyl)anthranilate = 1-(2-carboxyphenylamino)-1-deoxy-D-ribulose 5-phosphate</text>
        <dbReference type="Rhea" id="RHEA:21540"/>
        <dbReference type="ChEBI" id="CHEBI:18277"/>
        <dbReference type="ChEBI" id="CHEBI:58613"/>
        <dbReference type="EC" id="5.3.1.24"/>
    </reaction>
</comment>
<comment type="pathway">
    <text evidence="2 9">Amino-acid biosynthesis; L-tryptophan biosynthesis; L-tryptophan from chorismate: step 3/5.</text>
</comment>
<dbReference type="HAMAP" id="MF_00135">
    <property type="entry name" value="PRAI"/>
    <property type="match status" value="1"/>
</dbReference>
<keyword evidence="12" id="KW-1185">Reference proteome</keyword>
<evidence type="ECO:0000313" key="12">
    <source>
        <dbReference type="Proteomes" id="UP000646745"/>
    </source>
</evidence>
<dbReference type="CDD" id="cd00405">
    <property type="entry name" value="PRAI"/>
    <property type="match status" value="1"/>
</dbReference>
<reference evidence="12" key="1">
    <citation type="journal article" date="2019" name="Int. J. Syst. Evol. Microbiol.">
        <title>The Global Catalogue of Microorganisms (GCM) 10K type strain sequencing project: providing services to taxonomists for standard genome sequencing and annotation.</title>
        <authorList>
            <consortium name="The Broad Institute Genomics Platform"/>
            <consortium name="The Broad Institute Genome Sequencing Center for Infectious Disease"/>
            <person name="Wu L."/>
            <person name="Ma J."/>
        </authorList>
    </citation>
    <scope>NUCLEOTIDE SEQUENCE [LARGE SCALE GENOMIC DNA]</scope>
    <source>
        <strain evidence="12">KCTC 32998</strain>
    </source>
</reference>
<evidence type="ECO:0000256" key="7">
    <source>
        <dbReference type="ARBA" id="ARBA00023141"/>
    </source>
</evidence>
<evidence type="ECO:0000256" key="6">
    <source>
        <dbReference type="ARBA" id="ARBA00022822"/>
    </source>
</evidence>
<keyword evidence="6 9" id="KW-0822">Tryptophan biosynthesis</keyword>
<organism evidence="11 12">
    <name type="scientific">Salinicola rhizosphaerae</name>
    <dbReference type="NCBI Taxonomy" id="1443141"/>
    <lineage>
        <taxon>Bacteria</taxon>
        <taxon>Pseudomonadati</taxon>
        <taxon>Pseudomonadota</taxon>
        <taxon>Gammaproteobacteria</taxon>
        <taxon>Oceanospirillales</taxon>
        <taxon>Halomonadaceae</taxon>
        <taxon>Salinicola</taxon>
    </lineage>
</organism>
<evidence type="ECO:0000256" key="1">
    <source>
        <dbReference type="ARBA" id="ARBA00001164"/>
    </source>
</evidence>